<reference evidence="1 2" key="1">
    <citation type="submission" date="2015-04" db="EMBL/GenBank/DDBJ databases">
        <title>Complete genome sequence of Schizopora paradoxa KUC8140, a cosmopolitan wood degrader in East Asia.</title>
        <authorList>
            <consortium name="DOE Joint Genome Institute"/>
            <person name="Min B."/>
            <person name="Park H."/>
            <person name="Jang Y."/>
            <person name="Kim J.-J."/>
            <person name="Kim K.H."/>
            <person name="Pangilinan J."/>
            <person name="Lipzen A."/>
            <person name="Riley R."/>
            <person name="Grigoriev I.V."/>
            <person name="Spatafora J.W."/>
            <person name="Choi I.-G."/>
        </authorList>
    </citation>
    <scope>NUCLEOTIDE SEQUENCE [LARGE SCALE GENOMIC DNA]</scope>
    <source>
        <strain evidence="1 2">KUC8140</strain>
    </source>
</reference>
<protein>
    <submittedName>
        <fullName evidence="1">Uncharacterized protein</fullName>
    </submittedName>
</protein>
<proteinExistence type="predicted"/>
<name>A0A0H2RIQ3_9AGAM</name>
<gene>
    <name evidence="1" type="ORF">SCHPADRAFT_746658</name>
</gene>
<evidence type="ECO:0000313" key="1">
    <source>
        <dbReference type="EMBL" id="KLO04721.1"/>
    </source>
</evidence>
<dbReference type="InParanoid" id="A0A0H2RIQ3"/>
<keyword evidence="2" id="KW-1185">Reference proteome</keyword>
<dbReference type="EMBL" id="KQ086450">
    <property type="protein sequence ID" value="KLO04721.1"/>
    <property type="molecule type" value="Genomic_DNA"/>
</dbReference>
<sequence>MLFVSPASTYGGDDPDAHAVLTSIAPTTSSRPAPLRFIAVGTAGLIGSPASTSPLSSRVKPLLTRSRCPGIHGSPRPVSLARITFAAFFSPPVSLCFSAVRRGKLSRVAVTSCRCTF</sequence>
<dbReference type="Proteomes" id="UP000053477">
    <property type="component" value="Unassembled WGS sequence"/>
</dbReference>
<organism evidence="1 2">
    <name type="scientific">Schizopora paradoxa</name>
    <dbReference type="NCBI Taxonomy" id="27342"/>
    <lineage>
        <taxon>Eukaryota</taxon>
        <taxon>Fungi</taxon>
        <taxon>Dikarya</taxon>
        <taxon>Basidiomycota</taxon>
        <taxon>Agaricomycotina</taxon>
        <taxon>Agaricomycetes</taxon>
        <taxon>Hymenochaetales</taxon>
        <taxon>Schizoporaceae</taxon>
        <taxon>Schizopora</taxon>
    </lineage>
</organism>
<evidence type="ECO:0000313" key="2">
    <source>
        <dbReference type="Proteomes" id="UP000053477"/>
    </source>
</evidence>
<accession>A0A0H2RIQ3</accession>
<dbReference type="AlphaFoldDB" id="A0A0H2RIQ3"/>